<keyword evidence="7" id="KW-0418">Kinase</keyword>
<proteinExistence type="predicted"/>
<dbReference type="SUPFAM" id="SSF46626">
    <property type="entry name" value="Cytochrome c"/>
    <property type="match status" value="1"/>
</dbReference>
<dbReference type="PROSITE" id="PS51007">
    <property type="entry name" value="CYTC"/>
    <property type="match status" value="1"/>
</dbReference>
<organism evidence="7 8">
    <name type="scientific">Maioricimonas rarisocia</name>
    <dbReference type="NCBI Taxonomy" id="2528026"/>
    <lineage>
        <taxon>Bacteria</taxon>
        <taxon>Pseudomonadati</taxon>
        <taxon>Planctomycetota</taxon>
        <taxon>Planctomycetia</taxon>
        <taxon>Planctomycetales</taxon>
        <taxon>Planctomycetaceae</taxon>
        <taxon>Maioricimonas</taxon>
    </lineage>
</organism>
<dbReference type="GO" id="GO:0120147">
    <property type="term" value="F:formylglycine-generating oxidase activity"/>
    <property type="evidence" value="ECO:0007669"/>
    <property type="project" value="TreeGrafter"/>
</dbReference>
<dbReference type="InterPro" id="IPR051043">
    <property type="entry name" value="Sulfatase_Mod_Factor_Kinase"/>
</dbReference>
<gene>
    <name evidence="7" type="primary">pkn1_6</name>
    <name evidence="7" type="ORF">Mal4_30670</name>
</gene>
<dbReference type="InterPro" id="IPR009056">
    <property type="entry name" value="Cyt_c-like_dom"/>
</dbReference>
<dbReference type="InterPro" id="IPR042095">
    <property type="entry name" value="SUMF_sf"/>
</dbReference>
<dbReference type="InterPro" id="IPR005532">
    <property type="entry name" value="SUMF_dom"/>
</dbReference>
<dbReference type="SUPFAM" id="SSF56436">
    <property type="entry name" value="C-type lectin-like"/>
    <property type="match status" value="1"/>
</dbReference>
<dbReference type="RefSeq" id="WP_197443496.1">
    <property type="nucleotide sequence ID" value="NZ_CP036275.1"/>
</dbReference>
<evidence type="ECO:0000256" key="5">
    <source>
        <dbReference type="SAM" id="SignalP"/>
    </source>
</evidence>
<reference evidence="7 8" key="1">
    <citation type="submission" date="2019-02" db="EMBL/GenBank/DDBJ databases">
        <title>Deep-cultivation of Planctomycetes and their phenomic and genomic characterization uncovers novel biology.</title>
        <authorList>
            <person name="Wiegand S."/>
            <person name="Jogler M."/>
            <person name="Boedeker C."/>
            <person name="Pinto D."/>
            <person name="Vollmers J."/>
            <person name="Rivas-Marin E."/>
            <person name="Kohn T."/>
            <person name="Peeters S.H."/>
            <person name="Heuer A."/>
            <person name="Rast P."/>
            <person name="Oberbeckmann S."/>
            <person name="Bunk B."/>
            <person name="Jeske O."/>
            <person name="Meyerdierks A."/>
            <person name="Storesund J.E."/>
            <person name="Kallscheuer N."/>
            <person name="Luecker S."/>
            <person name="Lage O.M."/>
            <person name="Pohl T."/>
            <person name="Merkel B.J."/>
            <person name="Hornburger P."/>
            <person name="Mueller R.-W."/>
            <person name="Bruemmer F."/>
            <person name="Labrenz M."/>
            <person name="Spormann A.M."/>
            <person name="Op den Camp H."/>
            <person name="Overmann J."/>
            <person name="Amann R."/>
            <person name="Jetten M.S.M."/>
            <person name="Mascher T."/>
            <person name="Medema M.H."/>
            <person name="Devos D.P."/>
            <person name="Kaster A.-K."/>
            <person name="Ovreas L."/>
            <person name="Rohde M."/>
            <person name="Galperin M.Y."/>
            <person name="Jogler C."/>
        </authorList>
    </citation>
    <scope>NUCLEOTIDE SEQUENCE [LARGE SCALE GENOMIC DNA]</scope>
    <source>
        <strain evidence="7 8">Mal4</strain>
    </source>
</reference>
<sequence length="838" mass="92731" precursor="true">MTVSQYPNPVEDTTSVLKTSTRNQRCLSRLFAVALTCGIVSFAQTAHAATVAEQAREILKTNCYRCHGEDGASEGGLGDILDVRKLTAREIVKAGDPAESVLLERIVDGDMPADDDALSEDKIQILRQWIADGAPGFNGDASDRPFISPFDVVDFIEADLKTLNGSAPQHTRYLTITHLHNAGVSADELDVLRQGISKLVNSLSWGKRIVVPEAIDPARTVFRVDLRNYGWSQKIWDRIAAQDPYHIRFQSRAADFMYEVTGTKRPLLRADWFTTVASVPPFYHELLQLPDTDGELERILGVDVNSNIESGQVARAGFNNSGVSRNNRMIERHTSRFGAYWKSYDFSGNSGDKNLFAHPLGPQGENAFEHDGGEIIFNLPNGLQAYLLSDAAGQRIDKAPTPIVSDPRRPDRAVINGLSCMSCHVGGMLPKTDQVRSSVLANSEAFSQAELKQILQLYPDSTAFDKLLDADSRRFIEGLIQAKVEPGKSDPVAAVATRFEQELDLPLAAAEVGLSADEFVQRLTLVPSLARIFAPLTVSGGTLQREVFVASFSEIVTAFGLGHETASNSVEIEFAYIPAGQFQMGASDGDDMAEADELVRHSVEITQAFRMSRHEITVGQYRRFVEETGHVGQGGYRFSASDGKFYRSDRYDWKETGFPRDDSHPVVNVSWNDAIAFCRWLSRKEGREYRLPTEAEWEYACRAGTTTRFFTGDEVELMQKLANLADAALDEKLPALLGETWNDGHAFTAPVGQYRPNAFGLFDMHGNVWEWCQDSYVSDFYAASPTKDPQAPVAGSFHVVRGGSWAMKPKNARSSDRSAMRTDERNLLIGFRVVEVLP</sequence>
<dbReference type="InterPro" id="IPR036909">
    <property type="entry name" value="Cyt_c-like_dom_sf"/>
</dbReference>
<dbReference type="EC" id="2.7.11.1" evidence="7"/>
<dbReference type="GO" id="GO:0020037">
    <property type="term" value="F:heme binding"/>
    <property type="evidence" value="ECO:0007669"/>
    <property type="project" value="InterPro"/>
</dbReference>
<dbReference type="KEGG" id="mri:Mal4_30670"/>
<evidence type="ECO:0000256" key="4">
    <source>
        <dbReference type="PROSITE-ProRule" id="PRU00433"/>
    </source>
</evidence>
<keyword evidence="8" id="KW-1185">Reference proteome</keyword>
<keyword evidence="2 4" id="KW-0479">Metal-binding</keyword>
<dbReference type="Gene3D" id="1.10.760.10">
    <property type="entry name" value="Cytochrome c-like domain"/>
    <property type="match status" value="1"/>
</dbReference>
<dbReference type="InterPro" id="IPR016187">
    <property type="entry name" value="CTDL_fold"/>
</dbReference>
<dbReference type="Proteomes" id="UP000320496">
    <property type="component" value="Chromosome"/>
</dbReference>
<feature type="signal peptide" evidence="5">
    <location>
        <begin position="1"/>
        <end position="48"/>
    </location>
</feature>
<dbReference type="AlphaFoldDB" id="A0A517Z8D3"/>
<dbReference type="GO" id="GO:0046872">
    <property type="term" value="F:metal ion binding"/>
    <property type="evidence" value="ECO:0007669"/>
    <property type="project" value="UniProtKB-KW"/>
</dbReference>
<evidence type="ECO:0000256" key="1">
    <source>
        <dbReference type="ARBA" id="ARBA00022617"/>
    </source>
</evidence>
<dbReference type="Gene3D" id="3.90.1580.10">
    <property type="entry name" value="paralog of FGE (formylglycine-generating enzyme)"/>
    <property type="match status" value="1"/>
</dbReference>
<dbReference type="Pfam" id="PF03781">
    <property type="entry name" value="FGE-sulfatase"/>
    <property type="match status" value="1"/>
</dbReference>
<dbReference type="PANTHER" id="PTHR23150">
    <property type="entry name" value="SULFATASE MODIFYING FACTOR 1, 2"/>
    <property type="match status" value="1"/>
</dbReference>
<evidence type="ECO:0000256" key="2">
    <source>
        <dbReference type="ARBA" id="ARBA00022723"/>
    </source>
</evidence>
<evidence type="ECO:0000313" key="8">
    <source>
        <dbReference type="Proteomes" id="UP000320496"/>
    </source>
</evidence>
<dbReference type="EMBL" id="CP036275">
    <property type="protein sequence ID" value="QDU38737.1"/>
    <property type="molecule type" value="Genomic_DNA"/>
</dbReference>
<protein>
    <submittedName>
        <fullName evidence="7">Serine/threonine-protein kinase pkn1</fullName>
        <ecNumber evidence="7">2.7.11.1</ecNumber>
    </submittedName>
</protein>
<feature type="chain" id="PRO_5022182194" evidence="5">
    <location>
        <begin position="49"/>
        <end position="838"/>
    </location>
</feature>
<dbReference type="Pfam" id="PF13442">
    <property type="entry name" value="Cytochrome_CBB3"/>
    <property type="match status" value="1"/>
</dbReference>
<evidence type="ECO:0000256" key="3">
    <source>
        <dbReference type="ARBA" id="ARBA00023004"/>
    </source>
</evidence>
<keyword evidence="1 4" id="KW-0349">Heme</keyword>
<evidence type="ECO:0000313" key="7">
    <source>
        <dbReference type="EMBL" id="QDU38737.1"/>
    </source>
</evidence>
<keyword evidence="3 4" id="KW-0408">Iron</keyword>
<feature type="domain" description="Cytochrome c" evidence="6">
    <location>
        <begin position="50"/>
        <end position="134"/>
    </location>
</feature>
<evidence type="ECO:0000259" key="6">
    <source>
        <dbReference type="PROSITE" id="PS51007"/>
    </source>
</evidence>
<dbReference type="PANTHER" id="PTHR23150:SF19">
    <property type="entry name" value="FORMYLGLYCINE-GENERATING ENZYME"/>
    <property type="match status" value="1"/>
</dbReference>
<dbReference type="GO" id="GO:0009055">
    <property type="term" value="F:electron transfer activity"/>
    <property type="evidence" value="ECO:0007669"/>
    <property type="project" value="InterPro"/>
</dbReference>
<dbReference type="GO" id="GO:0004674">
    <property type="term" value="F:protein serine/threonine kinase activity"/>
    <property type="evidence" value="ECO:0007669"/>
    <property type="project" value="UniProtKB-EC"/>
</dbReference>
<name>A0A517Z8D3_9PLAN</name>
<keyword evidence="7" id="KW-0808">Transferase</keyword>
<keyword evidence="5" id="KW-0732">Signal</keyword>
<accession>A0A517Z8D3</accession>